<evidence type="ECO:0000313" key="2">
    <source>
        <dbReference type="EMBL" id="KAF2173998.1"/>
    </source>
</evidence>
<name>A0A6A6D6E2_ZASCE</name>
<gene>
    <name evidence="2" type="ORF">M409DRAFT_16269</name>
</gene>
<accession>A0A6A6D6E2</accession>
<dbReference type="OrthoDB" id="62952at2759"/>
<dbReference type="Proteomes" id="UP000799537">
    <property type="component" value="Unassembled WGS sequence"/>
</dbReference>
<protein>
    <submittedName>
        <fullName evidence="2">Uncharacterized protein</fullName>
    </submittedName>
</protein>
<dbReference type="AlphaFoldDB" id="A0A6A6D6E2"/>
<sequence length="208" mass="23496">MATVHDSTIATATPNTNDNPLAPSTMSDNANKTQSRLLLLSGELRNAIYNFALLTEDPIKFNKENPTPPGLLAVNQQIRAEAAPIYYQLNTFDVSNPDFSPIALQVFRKQSKPWLPSTMIREQRSVRIELKIRSANWANVLEWAKVAHADYVLGLWCSQELCPASVESVTRVLFTAATLRDLEWETVAVVLQQMREVSELEKVEWARR</sequence>
<organism evidence="2 3">
    <name type="scientific">Zasmidium cellare ATCC 36951</name>
    <dbReference type="NCBI Taxonomy" id="1080233"/>
    <lineage>
        <taxon>Eukaryota</taxon>
        <taxon>Fungi</taxon>
        <taxon>Dikarya</taxon>
        <taxon>Ascomycota</taxon>
        <taxon>Pezizomycotina</taxon>
        <taxon>Dothideomycetes</taxon>
        <taxon>Dothideomycetidae</taxon>
        <taxon>Mycosphaerellales</taxon>
        <taxon>Mycosphaerellaceae</taxon>
        <taxon>Zasmidium</taxon>
    </lineage>
</organism>
<dbReference type="PANTHER" id="PTHR42085">
    <property type="entry name" value="F-BOX DOMAIN-CONTAINING PROTEIN"/>
    <property type="match status" value="1"/>
</dbReference>
<keyword evidence="3" id="KW-1185">Reference proteome</keyword>
<dbReference type="GeneID" id="54556828"/>
<reference evidence="2" key="1">
    <citation type="journal article" date="2020" name="Stud. Mycol.">
        <title>101 Dothideomycetes genomes: a test case for predicting lifestyles and emergence of pathogens.</title>
        <authorList>
            <person name="Haridas S."/>
            <person name="Albert R."/>
            <person name="Binder M."/>
            <person name="Bloem J."/>
            <person name="Labutti K."/>
            <person name="Salamov A."/>
            <person name="Andreopoulos B."/>
            <person name="Baker S."/>
            <person name="Barry K."/>
            <person name="Bills G."/>
            <person name="Bluhm B."/>
            <person name="Cannon C."/>
            <person name="Castanera R."/>
            <person name="Culley D."/>
            <person name="Daum C."/>
            <person name="Ezra D."/>
            <person name="Gonzalez J."/>
            <person name="Henrissat B."/>
            <person name="Kuo A."/>
            <person name="Liang C."/>
            <person name="Lipzen A."/>
            <person name="Lutzoni F."/>
            <person name="Magnuson J."/>
            <person name="Mondo S."/>
            <person name="Nolan M."/>
            <person name="Ohm R."/>
            <person name="Pangilinan J."/>
            <person name="Park H.-J."/>
            <person name="Ramirez L."/>
            <person name="Alfaro M."/>
            <person name="Sun H."/>
            <person name="Tritt A."/>
            <person name="Yoshinaga Y."/>
            <person name="Zwiers L.-H."/>
            <person name="Turgeon B."/>
            <person name="Goodwin S."/>
            <person name="Spatafora J."/>
            <person name="Crous P."/>
            <person name="Grigoriev I."/>
        </authorList>
    </citation>
    <scope>NUCLEOTIDE SEQUENCE</scope>
    <source>
        <strain evidence="2">ATCC 36951</strain>
    </source>
</reference>
<dbReference type="InterPro" id="IPR038883">
    <property type="entry name" value="AN11006-like"/>
</dbReference>
<proteinExistence type="predicted"/>
<evidence type="ECO:0000256" key="1">
    <source>
        <dbReference type="SAM" id="MobiDB-lite"/>
    </source>
</evidence>
<dbReference type="EMBL" id="ML993579">
    <property type="protein sequence ID" value="KAF2173998.1"/>
    <property type="molecule type" value="Genomic_DNA"/>
</dbReference>
<evidence type="ECO:0000313" key="3">
    <source>
        <dbReference type="Proteomes" id="UP000799537"/>
    </source>
</evidence>
<feature type="region of interest" description="Disordered" evidence="1">
    <location>
        <begin position="1"/>
        <end position="29"/>
    </location>
</feature>
<dbReference type="RefSeq" id="XP_033674887.1">
    <property type="nucleotide sequence ID" value="XM_033803556.1"/>
</dbReference>
<dbReference type="PANTHER" id="PTHR42085:SF2">
    <property type="entry name" value="F-BOX DOMAIN-CONTAINING PROTEIN"/>
    <property type="match status" value="1"/>
</dbReference>